<dbReference type="InterPro" id="IPR021471">
    <property type="entry name" value="DUF3124"/>
</dbReference>
<dbReference type="Pfam" id="PF11322">
    <property type="entry name" value="DUF3124"/>
    <property type="match status" value="1"/>
</dbReference>
<dbReference type="Proteomes" id="UP000244898">
    <property type="component" value="Unassembled WGS sequence"/>
</dbReference>
<feature type="chain" id="PRO_5015327720" description="DUF3124 domain-containing protein" evidence="1">
    <location>
        <begin position="29"/>
        <end position="162"/>
    </location>
</feature>
<dbReference type="EMBL" id="ONZG01000022">
    <property type="protein sequence ID" value="SPJ31402.1"/>
    <property type="molecule type" value="Genomic_DNA"/>
</dbReference>
<evidence type="ECO:0000313" key="3">
    <source>
        <dbReference type="Proteomes" id="UP000244898"/>
    </source>
</evidence>
<accession>A0A2R8CG26</accession>
<dbReference type="AlphaFoldDB" id="A0A2R8CG26"/>
<keyword evidence="1" id="KW-0732">Signal</keyword>
<evidence type="ECO:0000313" key="2">
    <source>
        <dbReference type="EMBL" id="SPJ31402.1"/>
    </source>
</evidence>
<reference evidence="3" key="1">
    <citation type="submission" date="2018-03" db="EMBL/GenBank/DDBJ databases">
        <authorList>
            <person name="Rodrigo-Torres L."/>
            <person name="Arahal R. D."/>
            <person name="Lucena T."/>
        </authorList>
    </citation>
    <scope>NUCLEOTIDE SEQUENCE [LARGE SCALE GENOMIC DNA]</scope>
    <source>
        <strain evidence="3">CECT 7615</strain>
    </source>
</reference>
<sequence>MPRLKETRVFQKLLALIMLVSGSAAAQADNQIVLSKGGTIYVPAFSQVPVSDSERQPLAATLVVHNVDAQEKIKLTDVRYYSKDGTLLRDFVDEPFPLSSFQSSDYVIGIRENTGGTGANFVVRWEAPSMVVEPMANALMVGGTGTQGLSFQTSGKVIERHQ</sequence>
<feature type="signal peptide" evidence="1">
    <location>
        <begin position="1"/>
        <end position="28"/>
    </location>
</feature>
<evidence type="ECO:0000256" key="1">
    <source>
        <dbReference type="SAM" id="SignalP"/>
    </source>
</evidence>
<gene>
    <name evidence="2" type="ORF">TRM7615_04945</name>
</gene>
<protein>
    <recommendedName>
        <fullName evidence="4">DUF3124 domain-containing protein</fullName>
    </recommendedName>
</protein>
<proteinExistence type="predicted"/>
<name>A0A2R8CG26_9RHOB</name>
<keyword evidence="3" id="KW-1185">Reference proteome</keyword>
<organism evidence="2 3">
    <name type="scientific">Falsiruegeria mediterranea M17</name>
    <dbReference type="NCBI Taxonomy" id="1200281"/>
    <lineage>
        <taxon>Bacteria</taxon>
        <taxon>Pseudomonadati</taxon>
        <taxon>Pseudomonadota</taxon>
        <taxon>Alphaproteobacteria</taxon>
        <taxon>Rhodobacterales</taxon>
        <taxon>Roseobacteraceae</taxon>
        <taxon>Falsiruegeria</taxon>
    </lineage>
</organism>
<evidence type="ECO:0008006" key="4">
    <source>
        <dbReference type="Google" id="ProtNLM"/>
    </source>
</evidence>